<dbReference type="Pfam" id="PF13102">
    <property type="entry name" value="Phage_int_SAM_5"/>
    <property type="match status" value="1"/>
</dbReference>
<dbReference type="KEGG" id="scib:HUG20_00195"/>
<evidence type="ECO:0000313" key="5">
    <source>
        <dbReference type="Proteomes" id="UP000595349"/>
    </source>
</evidence>
<dbReference type="GO" id="GO:0003677">
    <property type="term" value="F:DNA binding"/>
    <property type="evidence" value="ECO:0007669"/>
    <property type="project" value="UniProtKB-UniRule"/>
</dbReference>
<dbReference type="EMBL" id="CP054706">
    <property type="protein sequence ID" value="QQK78502.1"/>
    <property type="molecule type" value="Genomic_DNA"/>
</dbReference>
<dbReference type="SUPFAM" id="SSF56349">
    <property type="entry name" value="DNA breaking-rejoining enzymes"/>
    <property type="match status" value="1"/>
</dbReference>
<dbReference type="AlphaFoldDB" id="A0A7T6Z7Y4"/>
<dbReference type="Gene3D" id="1.10.150.130">
    <property type="match status" value="1"/>
</dbReference>
<gene>
    <name evidence="4" type="ORF">HUG20_00195</name>
</gene>
<evidence type="ECO:0000256" key="2">
    <source>
        <dbReference type="PROSITE-ProRule" id="PRU01248"/>
    </source>
</evidence>
<feature type="domain" description="Core-binding (CB)" evidence="3">
    <location>
        <begin position="24"/>
        <end position="129"/>
    </location>
</feature>
<organism evidence="4 5">
    <name type="scientific">Salicibibacter cibi</name>
    <dbReference type="NCBI Taxonomy" id="2743001"/>
    <lineage>
        <taxon>Bacteria</taxon>
        <taxon>Bacillati</taxon>
        <taxon>Bacillota</taxon>
        <taxon>Bacilli</taxon>
        <taxon>Bacillales</taxon>
        <taxon>Bacillaceae</taxon>
        <taxon>Salicibibacter</taxon>
    </lineage>
</organism>
<name>A0A7T6Z7Y4_9BACI</name>
<dbReference type="PROSITE" id="PS51900">
    <property type="entry name" value="CB"/>
    <property type="match status" value="1"/>
</dbReference>
<evidence type="ECO:0000259" key="3">
    <source>
        <dbReference type="PROSITE" id="PS51900"/>
    </source>
</evidence>
<dbReference type="InterPro" id="IPR010998">
    <property type="entry name" value="Integrase_recombinase_N"/>
</dbReference>
<dbReference type="InterPro" id="IPR044068">
    <property type="entry name" value="CB"/>
</dbReference>
<accession>A0A7T6Z7Y4</accession>
<proteinExistence type="predicted"/>
<protein>
    <submittedName>
        <fullName evidence="4">Phage integrase SAM-like domain-containing protein</fullName>
    </submittedName>
</protein>
<dbReference type="InterPro" id="IPR011010">
    <property type="entry name" value="DNA_brk_join_enz"/>
</dbReference>
<evidence type="ECO:0000313" key="4">
    <source>
        <dbReference type="EMBL" id="QQK78502.1"/>
    </source>
</evidence>
<reference evidence="4 5" key="1">
    <citation type="submission" date="2020-06" db="EMBL/GenBank/DDBJ databases">
        <title>Genomic analysis of Salicibibacter sp. NKC21-4.</title>
        <authorList>
            <person name="Oh Y.J."/>
        </authorList>
    </citation>
    <scope>NUCLEOTIDE SEQUENCE [LARGE SCALE GENOMIC DNA]</scope>
    <source>
        <strain evidence="4 5">NKC21-4</strain>
    </source>
</reference>
<keyword evidence="5" id="KW-1185">Reference proteome</keyword>
<dbReference type="Proteomes" id="UP000595349">
    <property type="component" value="Chromosome"/>
</dbReference>
<dbReference type="RefSeq" id="WP_200086687.1">
    <property type="nucleotide sequence ID" value="NZ_CP054706.1"/>
</dbReference>
<keyword evidence="1 2" id="KW-0238">DNA-binding</keyword>
<dbReference type="InterPro" id="IPR025269">
    <property type="entry name" value="SAM-like_dom"/>
</dbReference>
<sequence>MDKRSGRKVMRKRKPTEVKKKAVRTLDDALKFVLNVKRAKNLKERTLRDYKIHFRYFGDWLTETYGENMLVEHIDLEILREYVVWCSNDKEYYGGHPYRERFETHKRGLSPVSVNVRIRILKAFFMTLYTEGVLPSNPAANLSVMKTDDDTIEPLTKEEIGLLLKIPDQDYFAQFRKGHDVQGA</sequence>
<evidence type="ECO:0000256" key="1">
    <source>
        <dbReference type="ARBA" id="ARBA00023125"/>
    </source>
</evidence>